<keyword evidence="6" id="KW-0326">Glycosidase</keyword>
<dbReference type="EC" id="3.2.2.-" evidence="5"/>
<comment type="caution">
    <text evidence="6">The sequence shown here is derived from an EMBL/GenBank/DDBJ whole genome shotgun (WGS) entry which is preliminary data.</text>
</comment>
<evidence type="ECO:0000256" key="4">
    <source>
        <dbReference type="ARBA" id="ARBA00023204"/>
    </source>
</evidence>
<dbReference type="HAMAP" id="MF_00527">
    <property type="entry name" value="3MGH"/>
    <property type="match status" value="1"/>
</dbReference>
<dbReference type="GO" id="GO:0003905">
    <property type="term" value="F:alkylbase DNA N-glycosylase activity"/>
    <property type="evidence" value="ECO:0007669"/>
    <property type="project" value="InterPro"/>
</dbReference>
<dbReference type="GO" id="GO:0003677">
    <property type="term" value="F:DNA binding"/>
    <property type="evidence" value="ECO:0007669"/>
    <property type="project" value="InterPro"/>
</dbReference>
<protein>
    <recommendedName>
        <fullName evidence="5">Putative 3-methyladenine DNA glycosylase</fullName>
        <ecNumber evidence="5">3.2.2.-</ecNumber>
    </recommendedName>
</protein>
<dbReference type="RefSeq" id="WP_154561001.1">
    <property type="nucleotide sequence ID" value="NZ_VUMG01000001.1"/>
</dbReference>
<dbReference type="InterPro" id="IPR011034">
    <property type="entry name" value="Formyl_transferase-like_C_sf"/>
</dbReference>
<evidence type="ECO:0000256" key="2">
    <source>
        <dbReference type="ARBA" id="ARBA00022763"/>
    </source>
</evidence>
<dbReference type="GO" id="GO:0006284">
    <property type="term" value="P:base-excision repair"/>
    <property type="evidence" value="ECO:0007669"/>
    <property type="project" value="InterPro"/>
</dbReference>
<accession>A0A7K0J3X9</accession>
<evidence type="ECO:0000256" key="5">
    <source>
        <dbReference type="HAMAP-Rule" id="MF_00527"/>
    </source>
</evidence>
<dbReference type="InterPro" id="IPR003180">
    <property type="entry name" value="MPG"/>
</dbReference>
<dbReference type="InterPro" id="IPR036995">
    <property type="entry name" value="MPG_sf"/>
</dbReference>
<dbReference type="NCBIfam" id="NF002003">
    <property type="entry name" value="PRK00802.1-3"/>
    <property type="match status" value="1"/>
</dbReference>
<dbReference type="CDD" id="cd00540">
    <property type="entry name" value="AAG"/>
    <property type="match status" value="1"/>
</dbReference>
<dbReference type="Gene3D" id="3.10.300.10">
    <property type="entry name" value="Methylpurine-DNA glycosylase (MPG)"/>
    <property type="match status" value="1"/>
</dbReference>
<reference evidence="6 7" key="1">
    <citation type="submission" date="2019-08" db="EMBL/GenBank/DDBJ databases">
        <title>In-depth cultivation of the pig gut microbiome towards novel bacterial diversity and tailored functional studies.</title>
        <authorList>
            <person name="Wylensek D."/>
            <person name="Hitch T.C.A."/>
            <person name="Clavel T."/>
        </authorList>
    </citation>
    <scope>NUCLEOTIDE SEQUENCE [LARGE SCALE GENOMIC DNA]</scope>
    <source>
        <strain evidence="6 7">WCA-380-WT-3A</strain>
    </source>
</reference>
<evidence type="ECO:0000313" key="7">
    <source>
        <dbReference type="Proteomes" id="UP000466104"/>
    </source>
</evidence>
<evidence type="ECO:0000256" key="3">
    <source>
        <dbReference type="ARBA" id="ARBA00022801"/>
    </source>
</evidence>
<evidence type="ECO:0000313" key="6">
    <source>
        <dbReference type="EMBL" id="MSS44548.1"/>
    </source>
</evidence>
<dbReference type="AlphaFoldDB" id="A0A7K0J3X9"/>
<evidence type="ECO:0000256" key="1">
    <source>
        <dbReference type="ARBA" id="ARBA00009232"/>
    </source>
</evidence>
<dbReference type="Pfam" id="PF02245">
    <property type="entry name" value="Pur_DNA_glyco"/>
    <property type="match status" value="1"/>
</dbReference>
<comment type="similarity">
    <text evidence="1 5">Belongs to the DNA glycosylase MPG family.</text>
</comment>
<dbReference type="PANTHER" id="PTHR10429:SF0">
    <property type="entry name" value="DNA-3-METHYLADENINE GLYCOSYLASE"/>
    <property type="match status" value="1"/>
</dbReference>
<sequence length="199" mass="21402">MIDLSAPATEVAPLLLGATIWRGPVGIRLTEVEAYMGLDDPASHAFRGPTPRARVMFGPPGHIYVYLSYGIHRCVNLVCSPEGEASAVLLRAGRVVAGKDDVRLRRGNVAENRYACGPGNMGSALGTDLTESGESVSIITGLTRASQPLEAGISSRWRLELATQVAEFRQGPRIGISRNTDAPWRWWIPGDPTVSGPRK</sequence>
<gene>
    <name evidence="6" type="ORF">FYJ43_00395</name>
</gene>
<keyword evidence="7" id="KW-1185">Reference proteome</keyword>
<proteinExistence type="inferred from homology"/>
<organism evidence="6 7">
    <name type="scientific">Cutibacterium porci</name>
    <dbReference type="NCBI Taxonomy" id="2605781"/>
    <lineage>
        <taxon>Bacteria</taxon>
        <taxon>Bacillati</taxon>
        <taxon>Actinomycetota</taxon>
        <taxon>Actinomycetes</taxon>
        <taxon>Propionibacteriales</taxon>
        <taxon>Propionibacteriaceae</taxon>
        <taxon>Cutibacterium</taxon>
    </lineage>
</organism>
<keyword evidence="4 5" id="KW-0234">DNA repair</keyword>
<name>A0A7K0J3X9_9ACTN</name>
<dbReference type="Proteomes" id="UP000466104">
    <property type="component" value="Unassembled WGS sequence"/>
</dbReference>
<dbReference type="PANTHER" id="PTHR10429">
    <property type="entry name" value="DNA-3-METHYLADENINE GLYCOSYLASE"/>
    <property type="match status" value="1"/>
</dbReference>
<keyword evidence="2 5" id="KW-0227">DNA damage</keyword>
<keyword evidence="3 5" id="KW-0378">Hydrolase</keyword>
<dbReference type="SUPFAM" id="SSF50486">
    <property type="entry name" value="FMT C-terminal domain-like"/>
    <property type="match status" value="1"/>
</dbReference>
<dbReference type="NCBIfam" id="TIGR00567">
    <property type="entry name" value="3mg"/>
    <property type="match status" value="1"/>
</dbReference>
<dbReference type="EMBL" id="VUMG01000001">
    <property type="protein sequence ID" value="MSS44548.1"/>
    <property type="molecule type" value="Genomic_DNA"/>
</dbReference>